<reference evidence="12 13" key="1">
    <citation type="submission" date="2019-07" db="EMBL/GenBank/DDBJ databases">
        <title>Aquicoccus porphyridii gen. nov., sp. nov., isolated from a small marine red alga, Porphyridium marinum.</title>
        <authorList>
            <person name="Liu L."/>
        </authorList>
    </citation>
    <scope>NUCLEOTIDE SEQUENCE [LARGE SCALE GENOMIC DNA]</scope>
    <source>
        <strain evidence="12 13">L1 8-17</strain>
    </source>
</reference>
<keyword evidence="5 10" id="KW-0573">Peptidoglycan synthesis</keyword>
<comment type="caution">
    <text evidence="12">The sequence shown here is derived from an EMBL/GenBank/DDBJ whole genome shotgun (WGS) entry which is preliminary data.</text>
</comment>
<proteinExistence type="inferred from homology"/>
<dbReference type="GO" id="GO:0071555">
    <property type="term" value="P:cell wall organization"/>
    <property type="evidence" value="ECO:0007669"/>
    <property type="project" value="UniProtKB-UniRule"/>
</dbReference>
<dbReference type="AlphaFoldDB" id="A0A5A9YYD5"/>
<dbReference type="Pfam" id="PF03023">
    <property type="entry name" value="MurJ"/>
    <property type="match status" value="1"/>
</dbReference>
<keyword evidence="2 10" id="KW-1003">Cell membrane</keyword>
<organism evidence="12 13">
    <name type="scientific">Aquicoccus porphyridii</name>
    <dbReference type="NCBI Taxonomy" id="1852029"/>
    <lineage>
        <taxon>Bacteria</taxon>
        <taxon>Pseudomonadati</taxon>
        <taxon>Pseudomonadota</taxon>
        <taxon>Alphaproteobacteria</taxon>
        <taxon>Rhodobacterales</taxon>
        <taxon>Paracoccaceae</taxon>
        <taxon>Aquicoccus</taxon>
    </lineage>
</organism>
<dbReference type="PANTHER" id="PTHR47019:SF1">
    <property type="entry name" value="LIPID II FLIPPASE MURJ"/>
    <property type="match status" value="1"/>
</dbReference>
<feature type="transmembrane region" description="Helical" evidence="10">
    <location>
        <begin position="408"/>
        <end position="425"/>
    </location>
</feature>
<dbReference type="EMBL" id="VINQ01000023">
    <property type="protein sequence ID" value="KAA0909875.1"/>
    <property type="molecule type" value="Genomic_DNA"/>
</dbReference>
<evidence type="ECO:0000256" key="9">
    <source>
        <dbReference type="ARBA" id="ARBA00061532"/>
    </source>
</evidence>
<dbReference type="PIRSF" id="PIRSF002869">
    <property type="entry name" value="MviN"/>
    <property type="match status" value="1"/>
</dbReference>
<dbReference type="GO" id="GO:0005886">
    <property type="term" value="C:plasma membrane"/>
    <property type="evidence" value="ECO:0007669"/>
    <property type="project" value="UniProtKB-SubCell"/>
</dbReference>
<comment type="subcellular location">
    <subcellularLocation>
        <location evidence="10">Cell inner membrane</location>
        <topology evidence="10">Multi-pass membrane protein</topology>
    </subcellularLocation>
    <subcellularLocation>
        <location evidence="1">Cell membrane</location>
        <topology evidence="1">Multi-pass membrane protein</topology>
    </subcellularLocation>
</comment>
<keyword evidence="10 11" id="KW-0813">Transport</keyword>
<dbReference type="InterPro" id="IPR004268">
    <property type="entry name" value="MurJ"/>
</dbReference>
<feature type="transmembrane region" description="Helical" evidence="10">
    <location>
        <begin position="158"/>
        <end position="180"/>
    </location>
</feature>
<evidence type="ECO:0000256" key="10">
    <source>
        <dbReference type="HAMAP-Rule" id="MF_02078"/>
    </source>
</evidence>
<dbReference type="GO" id="GO:0015648">
    <property type="term" value="F:lipid-linked peptidoglycan transporter activity"/>
    <property type="evidence" value="ECO:0007669"/>
    <property type="project" value="UniProtKB-UniRule"/>
</dbReference>
<evidence type="ECO:0000256" key="8">
    <source>
        <dbReference type="ARBA" id="ARBA00060041"/>
    </source>
</evidence>
<gene>
    <name evidence="10 12" type="primary">murJ</name>
    <name evidence="12" type="ORF">FLO80_19665</name>
</gene>
<keyword evidence="10" id="KW-0997">Cell inner membrane</keyword>
<evidence type="ECO:0000313" key="13">
    <source>
        <dbReference type="Proteomes" id="UP000325291"/>
    </source>
</evidence>
<feature type="transmembrane region" description="Helical" evidence="10">
    <location>
        <begin position="445"/>
        <end position="466"/>
    </location>
</feature>
<evidence type="ECO:0000256" key="4">
    <source>
        <dbReference type="ARBA" id="ARBA00022960"/>
    </source>
</evidence>
<dbReference type="RefSeq" id="WP_111366477.1">
    <property type="nucleotide sequence ID" value="NZ_JASHJG010000014.1"/>
</dbReference>
<evidence type="ECO:0000256" key="1">
    <source>
        <dbReference type="ARBA" id="ARBA00004651"/>
    </source>
</evidence>
<dbReference type="InterPro" id="IPR051050">
    <property type="entry name" value="Lipid_II_flippase_MurJ/MviN"/>
</dbReference>
<comment type="function">
    <text evidence="8 10 11">Involved in peptidoglycan biosynthesis. Transports lipid-linked peptidoglycan precursors from the inner to the outer leaflet of the cytoplasmic membrane.</text>
</comment>
<feature type="transmembrane region" description="Helical" evidence="10">
    <location>
        <begin position="347"/>
        <end position="365"/>
    </location>
</feature>
<dbReference type="GO" id="GO:0008360">
    <property type="term" value="P:regulation of cell shape"/>
    <property type="evidence" value="ECO:0007669"/>
    <property type="project" value="UniProtKB-UniRule"/>
</dbReference>
<feature type="transmembrane region" description="Helical" evidence="10">
    <location>
        <begin position="229"/>
        <end position="250"/>
    </location>
</feature>
<dbReference type="Proteomes" id="UP000325291">
    <property type="component" value="Unassembled WGS sequence"/>
</dbReference>
<dbReference type="PANTHER" id="PTHR47019">
    <property type="entry name" value="LIPID II FLIPPASE MURJ"/>
    <property type="match status" value="1"/>
</dbReference>
<feature type="transmembrane region" description="Helical" evidence="10">
    <location>
        <begin position="385"/>
        <end position="402"/>
    </location>
</feature>
<keyword evidence="3 10" id="KW-0812">Transmembrane</keyword>
<dbReference type="PRINTS" id="PR01806">
    <property type="entry name" value="VIRFACTRMVIN"/>
</dbReference>
<evidence type="ECO:0000256" key="2">
    <source>
        <dbReference type="ARBA" id="ARBA00022475"/>
    </source>
</evidence>
<name>A0A5A9YYD5_9RHOB</name>
<keyword evidence="6 10" id="KW-1133">Transmembrane helix</keyword>
<evidence type="ECO:0000256" key="5">
    <source>
        <dbReference type="ARBA" id="ARBA00022984"/>
    </source>
</evidence>
<comment type="pathway">
    <text evidence="10">Cell wall biogenesis; peptidoglycan biosynthesis.</text>
</comment>
<evidence type="ECO:0000256" key="3">
    <source>
        <dbReference type="ARBA" id="ARBA00022692"/>
    </source>
</evidence>
<evidence type="ECO:0000313" key="12">
    <source>
        <dbReference type="EMBL" id="KAA0909875.1"/>
    </source>
</evidence>
<keyword evidence="7 10" id="KW-0472">Membrane</keyword>
<keyword evidence="10 11" id="KW-0961">Cell wall biogenesis/degradation</keyword>
<feature type="transmembrane region" description="Helical" evidence="10">
    <location>
        <begin position="133"/>
        <end position="151"/>
    </location>
</feature>
<feature type="transmembrane region" description="Helical" evidence="10">
    <location>
        <begin position="312"/>
        <end position="335"/>
    </location>
</feature>
<sequence length="514" mass="55925">MKPIRLVSGFLTVGFWTLASRILGFLREIMLLALIGPGPVMDAFVAAFRLPNMFRRFFAEGAFNAAFVPMFAKRYEAGEDPQAFAREALSGLAFIVLILTALAMIFMPALVWATAEGFAGDERFDLTVGFGRIVFPYILFMSLSALFSGVLNATGRFAVAAAAPVLLNIFVICAMAIAVWLGQTVIVWLVWTIPFAGLAQLALVWSAASRAGVRIRPGRPRWTPDMKHLVVVAIPAALSSGVMQINLLVGQQVASRYDAAVSWLFAADRLYQLPLGVVGIAVGIVLLPDLSRRLRDKDSDGARHALSRAGEISLALTIPSSVALIVIPMPLVSVLFERGAQTSDDSAAIALAVAVYGLGLPAFVLQKVLQPLYFAREDTRTPFRYALWAMMINAVVAIGLHIYIGWIAAALATTLAGWVMVWLLARGARAMGDVARFDDRFRRRIWRITLAAVLMGAVLWGVNLLLGPMISAPGWRYLALLILIGAGITSYFGLGQLLGAFSLREFRDNLRRKV</sequence>
<comment type="similarity">
    <text evidence="9 10 11">Belongs to the MurJ/MviN family.</text>
</comment>
<evidence type="ECO:0000256" key="7">
    <source>
        <dbReference type="ARBA" id="ARBA00023136"/>
    </source>
</evidence>
<dbReference type="GO" id="GO:0034204">
    <property type="term" value="P:lipid translocation"/>
    <property type="evidence" value="ECO:0007669"/>
    <property type="project" value="TreeGrafter"/>
</dbReference>
<evidence type="ECO:0000256" key="6">
    <source>
        <dbReference type="ARBA" id="ARBA00022989"/>
    </source>
</evidence>
<keyword evidence="13" id="KW-1185">Reference proteome</keyword>
<dbReference type="CDD" id="cd13123">
    <property type="entry name" value="MATE_MurJ_like"/>
    <property type="match status" value="1"/>
</dbReference>
<feature type="transmembrane region" description="Helical" evidence="10">
    <location>
        <begin position="29"/>
        <end position="48"/>
    </location>
</feature>
<feature type="transmembrane region" description="Helical" evidence="10">
    <location>
        <begin position="270"/>
        <end position="291"/>
    </location>
</feature>
<dbReference type="UniPathway" id="UPA00219"/>
<feature type="transmembrane region" description="Helical" evidence="10">
    <location>
        <begin position="92"/>
        <end position="113"/>
    </location>
</feature>
<dbReference type="GO" id="GO:0009252">
    <property type="term" value="P:peptidoglycan biosynthetic process"/>
    <property type="evidence" value="ECO:0007669"/>
    <property type="project" value="UniProtKB-UniRule"/>
</dbReference>
<feature type="transmembrane region" description="Helical" evidence="10">
    <location>
        <begin position="478"/>
        <end position="503"/>
    </location>
</feature>
<dbReference type="NCBIfam" id="TIGR01695">
    <property type="entry name" value="murJ_mviN"/>
    <property type="match status" value="1"/>
</dbReference>
<keyword evidence="4 10" id="KW-0133">Cell shape</keyword>
<dbReference type="HAMAP" id="MF_02078">
    <property type="entry name" value="MurJ_MviN"/>
    <property type="match status" value="1"/>
</dbReference>
<accession>A0A5A9YYD5</accession>
<evidence type="ECO:0000256" key="11">
    <source>
        <dbReference type="PIRNR" id="PIRNR002869"/>
    </source>
</evidence>
<feature type="transmembrane region" description="Helical" evidence="10">
    <location>
        <begin position="186"/>
        <end position="208"/>
    </location>
</feature>
<protein>
    <recommendedName>
        <fullName evidence="10">Probable lipid II flippase MurJ</fullName>
    </recommendedName>
</protein>